<dbReference type="Pfam" id="PF19077">
    <property type="entry name" value="Big_13"/>
    <property type="match status" value="3"/>
</dbReference>
<dbReference type="AlphaFoldDB" id="A0A370QEI6"/>
<dbReference type="NCBIfam" id="NF033510">
    <property type="entry name" value="Ca_tandemer"/>
    <property type="match status" value="3"/>
</dbReference>
<accession>A0A370QEI6</accession>
<comment type="caution">
    <text evidence="2">The sequence shown here is derived from an EMBL/GenBank/DDBJ whole genome shotgun (WGS) entry which is preliminary data.</text>
</comment>
<name>A0A370QEI6_9GAMM</name>
<feature type="domain" description="Bacterial Ig-like" evidence="1">
    <location>
        <begin position="146"/>
        <end position="203"/>
    </location>
</feature>
<dbReference type="InterPro" id="IPR044016">
    <property type="entry name" value="Big_13"/>
</dbReference>
<protein>
    <recommendedName>
        <fullName evidence="1">Bacterial Ig-like domain-containing protein</fullName>
    </recommendedName>
</protein>
<evidence type="ECO:0000313" key="2">
    <source>
        <dbReference type="EMBL" id="RDK86786.1"/>
    </source>
</evidence>
<dbReference type="Gene3D" id="2.60.40.10">
    <property type="entry name" value="Immunoglobulins"/>
    <property type="match status" value="5"/>
</dbReference>
<dbReference type="Proteomes" id="UP000254848">
    <property type="component" value="Unassembled WGS sequence"/>
</dbReference>
<dbReference type="OrthoDB" id="8481600at2"/>
<evidence type="ECO:0000259" key="1">
    <source>
        <dbReference type="Pfam" id="PF19077"/>
    </source>
</evidence>
<feature type="domain" description="Bacterial Ig-like" evidence="1">
    <location>
        <begin position="371"/>
        <end position="434"/>
    </location>
</feature>
<evidence type="ECO:0000313" key="3">
    <source>
        <dbReference type="Proteomes" id="UP000254848"/>
    </source>
</evidence>
<gene>
    <name evidence="2" type="ORF">C8D90_11060</name>
</gene>
<dbReference type="EMBL" id="QRAP01000010">
    <property type="protein sequence ID" value="RDK86786.1"/>
    <property type="molecule type" value="Genomic_DNA"/>
</dbReference>
<keyword evidence="3" id="KW-1185">Reference proteome</keyword>
<dbReference type="RefSeq" id="WP_115459926.1">
    <property type="nucleotide sequence ID" value="NZ_QRAP01000010.1"/>
</dbReference>
<dbReference type="Gene3D" id="3.30.420.430">
    <property type="match status" value="1"/>
</dbReference>
<proteinExistence type="predicted"/>
<sequence length="779" mass="84040">MDKSYFMFSQLPAPVITAIIDPEQTLIGNQTKTKFDEFTLKGTSTPNTKVLIYDNNNLVGHTYADENGNWTFANYMVTSSGSHAFMTQSVSATGEYGLQSQAYLVDVMRNLPTEPEQDPQFQPDTAAITQITDRDGNAIDASRGPGHTNDNQLTLKGTASANQTVRVYDNDRLIGETRADEHGNWSFSPEQSFSNGMHAFRVMPIGENGAQGQMSPAYLIDVYSLIDPELLPQPPAQENVALITDIREPDGDVVAPSARSDSRKLTLNGTAVANQKVVIFDMGVELGETTADAQGNWSYTLTTDLSRGYHAFQVMSVNAQGMKGPMSAPYQVEIEWGDVPVNPPEPPAAPETAFITKILDDEGKEIRWSEHTNDTTPALQGVASANLKVQIYDNGTLIGETYADQQGNWSFTPASALSNGEHHFQVAPVDANGVQGLMSAPYPVNIMGEYGREPEIDREPSAVIEQIVDSRGHPIGGVEGRQSTYENHPVLKGSAAAGSTVRIYDNGRLLGETLADEHGKWSFTHDAALKNGYHTFTATTVDGNNMEGKYSHSVSIEINWLPEIETEGAESVVYITDVITDHGNVRPSVVSHDNMVKIQGQADAGKAVFVYDNGVRIGSVIADEKGFWELATEQPLDEGRHLLTVSQLQPSGKELINDTPFLLYVDTSAADVAVAGDDVTDLSLLVSVASCDNLSFVQEESTTAGAPAKTLAVNLSDVLSESQTSLVFGADETTIVTEGTGKAESASAFDANVFPQAVMCDISEPYSMLLVEDKSLSVA</sequence>
<dbReference type="InterPro" id="IPR013783">
    <property type="entry name" value="Ig-like_fold"/>
</dbReference>
<reference evidence="2 3" key="1">
    <citation type="submission" date="2018-07" db="EMBL/GenBank/DDBJ databases">
        <title>Genomic Encyclopedia of Type Strains, Phase IV (KMG-IV): sequencing the most valuable type-strain genomes for metagenomic binning, comparative biology and taxonomic classification.</title>
        <authorList>
            <person name="Goeker M."/>
        </authorList>
    </citation>
    <scope>NUCLEOTIDE SEQUENCE [LARGE SCALE GENOMIC DNA]</scope>
    <source>
        <strain evidence="2 3">DSM 103736</strain>
    </source>
</reference>
<organism evidence="2 3">
    <name type="scientific">Enterobacillus tribolii</name>
    <dbReference type="NCBI Taxonomy" id="1487935"/>
    <lineage>
        <taxon>Bacteria</taxon>
        <taxon>Pseudomonadati</taxon>
        <taxon>Pseudomonadota</taxon>
        <taxon>Gammaproteobacteria</taxon>
        <taxon>Enterobacterales</taxon>
        <taxon>Hafniaceae</taxon>
        <taxon>Enterobacillus</taxon>
    </lineage>
</organism>
<feature type="domain" description="Bacterial Ig-like" evidence="1">
    <location>
        <begin position="482"/>
        <end position="543"/>
    </location>
</feature>